<name>A0A7S1ZX42_TRICV</name>
<dbReference type="InterPro" id="IPR025834">
    <property type="entry name" value="TopoI_C_dom"/>
</dbReference>
<gene>
    <name evidence="12" type="ORF">OSIN01602_LOCUS15757</name>
</gene>
<evidence type="ECO:0000256" key="4">
    <source>
        <dbReference type="ARBA" id="ARBA00019632"/>
    </source>
</evidence>
<dbReference type="GO" id="GO:0006260">
    <property type="term" value="P:DNA replication"/>
    <property type="evidence" value="ECO:0007669"/>
    <property type="project" value="TreeGrafter"/>
</dbReference>
<dbReference type="SUPFAM" id="SSF56349">
    <property type="entry name" value="DNA breaking-rejoining enzymes"/>
    <property type="match status" value="1"/>
</dbReference>
<feature type="domain" description="DNA topoisomerase I eukaryotic-type" evidence="11">
    <location>
        <begin position="144"/>
        <end position="597"/>
    </location>
</feature>
<reference evidence="12" key="1">
    <citation type="submission" date="2021-01" db="EMBL/GenBank/DDBJ databases">
        <authorList>
            <person name="Corre E."/>
            <person name="Pelletier E."/>
            <person name="Niang G."/>
            <person name="Scheremetjew M."/>
            <person name="Finn R."/>
            <person name="Kale V."/>
            <person name="Holt S."/>
            <person name="Cochrane G."/>
            <person name="Meng A."/>
            <person name="Brown T."/>
            <person name="Cohen L."/>
        </authorList>
    </citation>
    <scope>NUCLEOTIDE SEQUENCE</scope>
    <source>
        <strain evidence="12">Grunow 1884</strain>
    </source>
</reference>
<evidence type="ECO:0000256" key="1">
    <source>
        <dbReference type="ARBA" id="ARBA00000213"/>
    </source>
</evidence>
<dbReference type="EMBL" id="HBGO01027395">
    <property type="protein sequence ID" value="CAD9350980.1"/>
    <property type="molecule type" value="Transcribed_RNA"/>
</dbReference>
<dbReference type="InterPro" id="IPR013030">
    <property type="entry name" value="DNA_topo_DNA_db_N_dom2"/>
</dbReference>
<keyword evidence="10" id="KW-0175">Coiled coil</keyword>
<feature type="coiled-coil region" evidence="10">
    <location>
        <begin position="438"/>
        <end position="533"/>
    </location>
</feature>
<keyword evidence="6 9" id="KW-0238">DNA-binding</keyword>
<dbReference type="InterPro" id="IPR014727">
    <property type="entry name" value="TopoI_cat_a/b-sub_euk"/>
</dbReference>
<keyword evidence="5 9" id="KW-0799">Topoisomerase</keyword>
<dbReference type="PRINTS" id="PR00416">
    <property type="entry name" value="EUTPISMRASEI"/>
</dbReference>
<dbReference type="InterPro" id="IPR014711">
    <property type="entry name" value="TopoI_cat_a-hlx-sub_euk"/>
</dbReference>
<evidence type="ECO:0000256" key="10">
    <source>
        <dbReference type="SAM" id="Coils"/>
    </source>
</evidence>
<dbReference type="Gene3D" id="1.10.132.10">
    <property type="match status" value="1"/>
</dbReference>
<evidence type="ECO:0000259" key="11">
    <source>
        <dbReference type="SMART" id="SM00435"/>
    </source>
</evidence>
<evidence type="ECO:0000256" key="7">
    <source>
        <dbReference type="ARBA" id="ARBA00023235"/>
    </source>
</evidence>
<dbReference type="Pfam" id="PF02919">
    <property type="entry name" value="Topoisom_I_N"/>
    <property type="match status" value="1"/>
</dbReference>
<dbReference type="GO" id="GO:0003917">
    <property type="term" value="F:DNA topoisomerase type I (single strand cut, ATP-independent) activity"/>
    <property type="evidence" value="ECO:0007669"/>
    <property type="project" value="UniProtKB-UniRule"/>
</dbReference>
<evidence type="ECO:0000256" key="2">
    <source>
        <dbReference type="ARBA" id="ARBA00006645"/>
    </source>
</evidence>
<dbReference type="GO" id="GO:0005694">
    <property type="term" value="C:chromosome"/>
    <property type="evidence" value="ECO:0007669"/>
    <property type="project" value="InterPro"/>
</dbReference>
<dbReference type="InterPro" id="IPR011010">
    <property type="entry name" value="DNA_brk_join_enz"/>
</dbReference>
<dbReference type="PROSITE" id="PS00176">
    <property type="entry name" value="TOPO_IB_1"/>
    <property type="match status" value="1"/>
</dbReference>
<keyword evidence="7 9" id="KW-0413">Isomerase</keyword>
<accession>A0A7S1ZX42</accession>
<dbReference type="PANTHER" id="PTHR10290">
    <property type="entry name" value="DNA TOPOISOMERASE I"/>
    <property type="match status" value="1"/>
</dbReference>
<proteinExistence type="inferred from homology"/>
<dbReference type="Gene3D" id="3.90.15.10">
    <property type="entry name" value="Topoisomerase I, Chain A, domain 3"/>
    <property type="match status" value="1"/>
</dbReference>
<sequence length="632" mass="72131">MEHAGVSFPDPYEPHGVRMLYDGEEVNLSPAEEEAATFFASMDPDGMHLGNPKTAPIFQKNFFADFRDGLSKPHKKLIKRFEKCDFGPIRRHLNEQKIIKKAITDEEKQRNKDARNVTMFKFGYALVDGHIEKVGNYNMEPPGAFRGRGEHPKMGKLKQRVAPEQVSLNVSECARVPPCAVPGHAWGELRHDPQVQWLCQWKENINNQVKYMQLAAMSSFKGKSDRSKYNKAALLCDNIDLIRASYKKKLKAKGSEVRQLATAMWVIDRLALRVGGEKDTDEEADTVGCCSLRVEHLHFDPNEEGGDNQEIELEFLGKDSMLFKQTIDFGAAMYNENNGMGSQVYENLFKFCRKKKPSEQVFDSLTPTTLNAHLKEIMEGLTAKVFRTYNASKTLQDELSKTEQLSSWRSLTAAEKVVEYNNANREVAILCNHQRSVSKAQETQLDNIGKKLETLKNQKKMLKKFLKQLNAGSTKGIVVKENEKKVVEKANEAVERAKRMKNEARTNEEKIAATEADEKAKQQKRDAAQLKFNQAHLWDKIPSKEQVAKRIQMWNTKISKVELDLKHKDDNKEVSLGTSKINYMDPRISVAWCKRNEVPIEKIFSKTLRDKFNWAMAVPPDWEFNGEVGKQG</sequence>
<comment type="similarity">
    <text evidence="2 9">Belongs to the type IB topoisomerase family.</text>
</comment>
<dbReference type="GO" id="GO:0007059">
    <property type="term" value="P:chromosome segregation"/>
    <property type="evidence" value="ECO:0007669"/>
    <property type="project" value="TreeGrafter"/>
</dbReference>
<evidence type="ECO:0000256" key="5">
    <source>
        <dbReference type="ARBA" id="ARBA00023029"/>
    </source>
</evidence>
<dbReference type="GO" id="GO:0003677">
    <property type="term" value="F:DNA binding"/>
    <property type="evidence" value="ECO:0007669"/>
    <property type="project" value="UniProtKB-UniRule"/>
</dbReference>
<dbReference type="PANTHER" id="PTHR10290:SF3">
    <property type="entry name" value="DNA TOPOISOMERASE 1"/>
    <property type="match status" value="1"/>
</dbReference>
<comment type="catalytic activity">
    <reaction evidence="1 9">
        <text>ATP-independent breakage of single-stranded DNA, followed by passage and rejoining.</text>
        <dbReference type="EC" id="5.6.2.1"/>
    </reaction>
</comment>
<dbReference type="InterPro" id="IPR013034">
    <property type="entry name" value="DNA_topo_DNA_db_N_dom1"/>
</dbReference>
<dbReference type="Pfam" id="PF01028">
    <property type="entry name" value="Topoisom_I"/>
    <property type="match status" value="1"/>
</dbReference>
<dbReference type="PROSITE" id="PS52038">
    <property type="entry name" value="TOPO_IB_2"/>
    <property type="match status" value="1"/>
</dbReference>
<dbReference type="Pfam" id="PF14370">
    <property type="entry name" value="Topo_C_assoc"/>
    <property type="match status" value="1"/>
</dbReference>
<dbReference type="EC" id="5.6.2.1" evidence="3"/>
<evidence type="ECO:0000313" key="12">
    <source>
        <dbReference type="EMBL" id="CAD9350980.1"/>
    </source>
</evidence>
<evidence type="ECO:0000256" key="9">
    <source>
        <dbReference type="PROSITE-ProRule" id="PRU01382"/>
    </source>
</evidence>
<dbReference type="InterPro" id="IPR001631">
    <property type="entry name" value="TopoI"/>
</dbReference>
<dbReference type="GO" id="GO:0006265">
    <property type="term" value="P:DNA topological change"/>
    <property type="evidence" value="ECO:0007669"/>
    <property type="project" value="UniProtKB-UniRule"/>
</dbReference>
<dbReference type="InterPro" id="IPR018521">
    <property type="entry name" value="TopoIB_AS"/>
</dbReference>
<dbReference type="InterPro" id="IPR013499">
    <property type="entry name" value="TopoI_euk"/>
</dbReference>
<evidence type="ECO:0000256" key="6">
    <source>
        <dbReference type="ARBA" id="ARBA00023125"/>
    </source>
</evidence>
<feature type="active site" description="O-(3'-phospho-DNA)-tyrosine intermediate" evidence="9">
    <location>
        <position position="583"/>
    </location>
</feature>
<dbReference type="Gene3D" id="2.170.11.10">
    <property type="entry name" value="DNA Topoisomerase I, domain 2"/>
    <property type="match status" value="1"/>
</dbReference>
<evidence type="ECO:0000256" key="8">
    <source>
        <dbReference type="ARBA" id="ARBA00033297"/>
    </source>
</evidence>
<dbReference type="InterPro" id="IPR013500">
    <property type="entry name" value="TopoI_cat_euk"/>
</dbReference>
<protein>
    <recommendedName>
        <fullName evidence="4">DNA topoisomerase 1</fullName>
        <ecNumber evidence="3">5.6.2.1</ecNumber>
    </recommendedName>
    <alternativeName>
        <fullName evidence="8">DNA topoisomerase I</fullName>
    </alternativeName>
</protein>
<dbReference type="AlphaFoldDB" id="A0A7S1ZX42"/>
<dbReference type="GO" id="GO:0005730">
    <property type="term" value="C:nucleolus"/>
    <property type="evidence" value="ECO:0007669"/>
    <property type="project" value="TreeGrafter"/>
</dbReference>
<organism evidence="12">
    <name type="scientific">Trieres chinensis</name>
    <name type="common">Marine centric diatom</name>
    <name type="synonym">Odontella sinensis</name>
    <dbReference type="NCBI Taxonomy" id="1514140"/>
    <lineage>
        <taxon>Eukaryota</taxon>
        <taxon>Sar</taxon>
        <taxon>Stramenopiles</taxon>
        <taxon>Ochrophyta</taxon>
        <taxon>Bacillariophyta</taxon>
        <taxon>Mediophyceae</taxon>
        <taxon>Biddulphiophycidae</taxon>
        <taxon>Eupodiscales</taxon>
        <taxon>Parodontellaceae</taxon>
        <taxon>Trieres</taxon>
    </lineage>
</organism>
<dbReference type="InterPro" id="IPR051062">
    <property type="entry name" value="Topoisomerase_IB"/>
</dbReference>
<dbReference type="InterPro" id="IPR008336">
    <property type="entry name" value="TopoI_DNA-bd_euk"/>
</dbReference>
<dbReference type="Gene3D" id="1.10.10.41">
    <property type="entry name" value="Yeast DNA topoisomerase - domain 1"/>
    <property type="match status" value="1"/>
</dbReference>
<evidence type="ECO:0000256" key="3">
    <source>
        <dbReference type="ARBA" id="ARBA00012891"/>
    </source>
</evidence>
<dbReference type="SMART" id="SM00435">
    <property type="entry name" value="TOPEUc"/>
    <property type="match status" value="1"/>
</dbReference>
<dbReference type="InterPro" id="IPR036202">
    <property type="entry name" value="TopoI_DNA-bd_euk_N_sf"/>
</dbReference>
<dbReference type="SUPFAM" id="SSF56741">
    <property type="entry name" value="Eukaryotic DNA topoisomerase I, N-terminal DNA-binding fragment"/>
    <property type="match status" value="1"/>
</dbReference>